<evidence type="ECO:0000313" key="1">
    <source>
        <dbReference type="EMBL" id="ERL55387.1"/>
    </source>
</evidence>
<dbReference type="Proteomes" id="UP000016761">
    <property type="component" value="Unassembled WGS sequence"/>
</dbReference>
<name>U4T2U5_9GAMM</name>
<evidence type="ECO:0000313" key="2">
    <source>
        <dbReference type="Proteomes" id="UP000016761"/>
    </source>
</evidence>
<reference evidence="1 2" key="1">
    <citation type="journal article" date="2013" name="Genome Announc.">
        <title>Draft Genome Sequence of Psychrobacter aquaticus Strain CMS 56T, Isolated from a Cyanobacterial Mat Sample Collected from Water Bodies in the McMurdo Dry Valley Region of Antarctica.</title>
        <authorList>
            <person name="Reddy G.S."/>
            <person name="Ara S."/>
            <person name="Singh A."/>
            <person name="Kumar Pinnaka A."/>
            <person name="Shivaji S."/>
        </authorList>
    </citation>
    <scope>NUCLEOTIDE SEQUENCE [LARGE SCALE GENOMIC DNA]</scope>
    <source>
        <strain evidence="1 2">CMS 56</strain>
    </source>
</reference>
<comment type="caution">
    <text evidence="1">The sequence shown here is derived from an EMBL/GenBank/DDBJ whole genome shotgun (WGS) entry which is preliminary data.</text>
</comment>
<organism evidence="1 2">
    <name type="scientific">Psychrobacter aquaticus CMS 56</name>
    <dbReference type="NCBI Taxonomy" id="1354303"/>
    <lineage>
        <taxon>Bacteria</taxon>
        <taxon>Pseudomonadati</taxon>
        <taxon>Pseudomonadota</taxon>
        <taxon>Gammaproteobacteria</taxon>
        <taxon>Moraxellales</taxon>
        <taxon>Moraxellaceae</taxon>
        <taxon>Psychrobacter</taxon>
    </lineage>
</organism>
<keyword evidence="2" id="KW-1185">Reference proteome</keyword>
<accession>U4T2U5</accession>
<proteinExistence type="predicted"/>
<sequence>MSFETALTPLQINQVTKHPAIFCHDVCVIGWLKKKLLSDLSTMLKPKR</sequence>
<dbReference type="AlphaFoldDB" id="U4T2U5"/>
<protein>
    <submittedName>
        <fullName evidence="1">Uncharacterized protein</fullName>
    </submittedName>
</protein>
<gene>
    <name evidence="1" type="ORF">M917_1644</name>
</gene>
<dbReference type="EMBL" id="AUSW01000030">
    <property type="protein sequence ID" value="ERL55387.1"/>
    <property type="molecule type" value="Genomic_DNA"/>
</dbReference>